<protein>
    <recommendedName>
        <fullName evidence="7">AP2/ERF domain-containing protein</fullName>
    </recommendedName>
</protein>
<comment type="subcellular location">
    <subcellularLocation>
        <location evidence="1">Nucleus</location>
    </subcellularLocation>
</comment>
<gene>
    <name evidence="5" type="ORF">COCSUDRAFT_62147</name>
</gene>
<evidence type="ECO:0000256" key="4">
    <source>
        <dbReference type="SAM" id="MobiDB-lite"/>
    </source>
</evidence>
<dbReference type="GO" id="GO:0003700">
    <property type="term" value="F:DNA-binding transcription factor activity"/>
    <property type="evidence" value="ECO:0007669"/>
    <property type="project" value="InterPro"/>
</dbReference>
<keyword evidence="3" id="KW-0804">Transcription</keyword>
<keyword evidence="6" id="KW-1185">Reference proteome</keyword>
<dbReference type="EMBL" id="AGSI01000005">
    <property type="protein sequence ID" value="EIE24730.1"/>
    <property type="molecule type" value="Genomic_DNA"/>
</dbReference>
<feature type="region of interest" description="Disordered" evidence="4">
    <location>
        <begin position="137"/>
        <end position="167"/>
    </location>
</feature>
<comment type="caution">
    <text evidence="5">The sequence shown here is derived from an EMBL/GenBank/DDBJ whole genome shotgun (WGS) entry which is preliminary data.</text>
</comment>
<dbReference type="GO" id="GO:0005634">
    <property type="term" value="C:nucleus"/>
    <property type="evidence" value="ECO:0007669"/>
    <property type="project" value="UniProtKB-SubCell"/>
</dbReference>
<dbReference type="RefSeq" id="XP_005649274.1">
    <property type="nucleotide sequence ID" value="XM_005649217.1"/>
</dbReference>
<dbReference type="Gene3D" id="3.30.730.10">
    <property type="entry name" value="AP2/ERF domain"/>
    <property type="match status" value="1"/>
</dbReference>
<sequence>MDIQAYSGRDNSVSQRLARSGSLDRELEGVGSGSGLLNNHAPPYDAASPTVYDPAVAVTGDDQNGGNIARSLSYPELAIPGATHARLHLPQAASDSGAGPSSRAHDSPPPMAILPADDGLEALVAHYLPAALESHLPQQLSGSPPSDETARDAVATGDSDPMDVDEVPAAPEMPAKLRQLDPAFFRLGPDKICGKPLKEEDAEASKGTPLKKKARRSEDQHATAADQPDIKDFAGKPAEQLSGEEKPKRYTGTNYHTRNKRWRALLSFSRGSATVARPHHIGYFGSELEAAVAYDQVVIITQSLQRKTNFDRSFYVSKEELREWWGDMTDVLGPPDEWAAKKAAPGTKRTCNSA</sequence>
<accession>I0Z261</accession>
<keyword evidence="2" id="KW-0805">Transcription regulation</keyword>
<evidence type="ECO:0000256" key="1">
    <source>
        <dbReference type="ARBA" id="ARBA00004123"/>
    </source>
</evidence>
<proteinExistence type="predicted"/>
<name>I0Z261_COCSC</name>
<dbReference type="SUPFAM" id="SSF54171">
    <property type="entry name" value="DNA-binding domain"/>
    <property type="match status" value="1"/>
</dbReference>
<evidence type="ECO:0000313" key="6">
    <source>
        <dbReference type="Proteomes" id="UP000007264"/>
    </source>
</evidence>
<dbReference type="InterPro" id="IPR036955">
    <property type="entry name" value="AP2/ERF_dom_sf"/>
</dbReference>
<feature type="region of interest" description="Disordered" evidence="4">
    <location>
        <begin position="194"/>
        <end position="254"/>
    </location>
</feature>
<dbReference type="Proteomes" id="UP000007264">
    <property type="component" value="Unassembled WGS sequence"/>
</dbReference>
<dbReference type="AlphaFoldDB" id="I0Z261"/>
<organism evidence="5 6">
    <name type="scientific">Coccomyxa subellipsoidea (strain C-169)</name>
    <name type="common">Green microalga</name>
    <dbReference type="NCBI Taxonomy" id="574566"/>
    <lineage>
        <taxon>Eukaryota</taxon>
        <taxon>Viridiplantae</taxon>
        <taxon>Chlorophyta</taxon>
        <taxon>core chlorophytes</taxon>
        <taxon>Trebouxiophyceae</taxon>
        <taxon>Trebouxiophyceae incertae sedis</taxon>
        <taxon>Coccomyxaceae</taxon>
        <taxon>Coccomyxa</taxon>
        <taxon>Coccomyxa subellipsoidea</taxon>
    </lineage>
</organism>
<evidence type="ECO:0000313" key="5">
    <source>
        <dbReference type="EMBL" id="EIE24730.1"/>
    </source>
</evidence>
<feature type="region of interest" description="Disordered" evidence="4">
    <location>
        <begin position="1"/>
        <end position="50"/>
    </location>
</feature>
<evidence type="ECO:0008006" key="7">
    <source>
        <dbReference type="Google" id="ProtNLM"/>
    </source>
</evidence>
<feature type="compositionally biased region" description="Polar residues" evidence="4">
    <location>
        <begin position="137"/>
        <end position="146"/>
    </location>
</feature>
<evidence type="ECO:0000256" key="3">
    <source>
        <dbReference type="ARBA" id="ARBA00023163"/>
    </source>
</evidence>
<dbReference type="InterPro" id="IPR016177">
    <property type="entry name" value="DNA-bd_dom_sf"/>
</dbReference>
<dbReference type="GeneID" id="17042731"/>
<dbReference type="KEGG" id="csl:COCSUDRAFT_62147"/>
<dbReference type="GO" id="GO:0003677">
    <property type="term" value="F:DNA binding"/>
    <property type="evidence" value="ECO:0007669"/>
    <property type="project" value="InterPro"/>
</dbReference>
<feature type="region of interest" description="Disordered" evidence="4">
    <location>
        <begin position="91"/>
        <end position="115"/>
    </location>
</feature>
<evidence type="ECO:0000256" key="2">
    <source>
        <dbReference type="ARBA" id="ARBA00023015"/>
    </source>
</evidence>
<reference evidence="5 6" key="1">
    <citation type="journal article" date="2012" name="Genome Biol.">
        <title>The genome of the polar eukaryotic microalga coccomyxa subellipsoidea reveals traits of cold adaptation.</title>
        <authorList>
            <person name="Blanc G."/>
            <person name="Agarkova I."/>
            <person name="Grimwood J."/>
            <person name="Kuo A."/>
            <person name="Brueggeman A."/>
            <person name="Dunigan D."/>
            <person name="Gurnon J."/>
            <person name="Ladunga I."/>
            <person name="Lindquist E."/>
            <person name="Lucas S."/>
            <person name="Pangilinan J."/>
            <person name="Proschold T."/>
            <person name="Salamov A."/>
            <person name="Schmutz J."/>
            <person name="Weeks D."/>
            <person name="Yamada T."/>
            <person name="Claverie J.M."/>
            <person name="Grigoriev I."/>
            <person name="Van Etten J."/>
            <person name="Lomsadze A."/>
            <person name="Borodovsky M."/>
        </authorList>
    </citation>
    <scope>NUCLEOTIDE SEQUENCE [LARGE SCALE GENOMIC DNA]</scope>
    <source>
        <strain evidence="5 6">C-169</strain>
    </source>
</reference>